<dbReference type="GO" id="GO:0004519">
    <property type="term" value="F:endonuclease activity"/>
    <property type="evidence" value="ECO:0007669"/>
    <property type="project" value="UniProtKB-KW"/>
</dbReference>
<dbReference type="PANTHER" id="PTHR42834">
    <property type="entry name" value="ENDONUCLEASE/EXONUCLEASE/PHOSPHATASE FAMILY PROTEIN (AFU_ORTHOLOGUE AFUA_3G09210)"/>
    <property type="match status" value="1"/>
</dbReference>
<keyword evidence="1" id="KW-0732">Signal</keyword>
<evidence type="ECO:0000256" key="1">
    <source>
        <dbReference type="SAM" id="SignalP"/>
    </source>
</evidence>
<comment type="caution">
    <text evidence="3">The sequence shown here is derived from an EMBL/GenBank/DDBJ whole genome shotgun (WGS) entry which is preliminary data.</text>
</comment>
<dbReference type="InterPro" id="IPR005135">
    <property type="entry name" value="Endo/exonuclease/phosphatase"/>
</dbReference>
<accession>A0ABV8V7K8</accession>
<name>A0ABV8V7K8_9GAMM</name>
<evidence type="ECO:0000313" key="4">
    <source>
        <dbReference type="Proteomes" id="UP001595840"/>
    </source>
</evidence>
<dbReference type="PANTHER" id="PTHR42834:SF1">
    <property type="entry name" value="ENDONUCLEASE_EXONUCLEASE_PHOSPHATASE FAMILY PROTEIN (AFU_ORTHOLOGUE AFUA_3G09210)"/>
    <property type="match status" value="1"/>
</dbReference>
<dbReference type="Proteomes" id="UP001595840">
    <property type="component" value="Unassembled WGS sequence"/>
</dbReference>
<dbReference type="NCBIfam" id="NF033681">
    <property type="entry name" value="ExeM_NucH_DNase"/>
    <property type="match status" value="1"/>
</dbReference>
<proteinExistence type="predicted"/>
<sequence length="854" mass="91224">MKNHGILAAVLAALSLQTQADLVITGVFDGPLPGGLPKGFELYTDAYIADLSIYGAGSANNGGGSDGQEMTFPAIEVGAGNYLYVTSYSSSYGSDGFTDYFGFTPTYLFNDSTANINGDDAIEIFKDGIVIDQFGDINVDGTGTAWDHQDGWAYRNNGSAANHGVFAASEWRFSGADAWDGELDNAGAVSAMPIASFSDIGDSGGGNGDGTGNGETLEIGACSEPATLISGVQGTADSVTNAGEQVVVEGIVTGLRSNGFFLQEEAADYDDNSASSEGIFIFGSFPGQVIKQHIVRVLGEAGEYYGNSQIKASEVLDCGLADEMVAAVVVPMPYEGLVNLESLEGMVASVNNAKIFSLDNFTKYGEMFISDDLKWSPTDVAVPLSAEYQQAVANATANILLVEDSVDASYPDSIDFYSTENVDGLNYANAPRVGDVVSATGPLNFSFGAYRINPSKDSFAIVSSRQEAPDIRHGNLSVASFNVLNYFNGKVLDDGSVTFSYPENRGAGNAEEFALQEARIVKALAVLDADVVGLIEIENDGFGRSSAIRSLVTALNREVGRSVYRYAFSVDESATGTDAISNAIIYKHKKVRALGLMEGIELPRQESNGAVVAMRNSLVQRFVHRDTGDTFAVVVNHFKSKGSACYEDENSPTDLTLAQGSCNALRVSAAVALGEALEQMPLPEKRLVIGDLNSYSQEDPIAVLTDYSAEARGYTIKGAVNTQAGNTLAAEVTKTYGLVSLKDVYDPQGFSYFFYGSDQVGSLDHVLASPAAAERVVDVSHWNINGVELYQLQYDQALSYYNAANGDQIDFTGVGHYRSSDHDPVLVTLSMEKNRCRHRGHHNHDKRGRCHTRH</sequence>
<protein>
    <submittedName>
        <fullName evidence="3">ExeM/NucH family extracellular endonuclease</fullName>
    </submittedName>
</protein>
<reference evidence="4" key="1">
    <citation type="journal article" date="2019" name="Int. J. Syst. Evol. Microbiol.">
        <title>The Global Catalogue of Microorganisms (GCM) 10K type strain sequencing project: providing services to taxonomists for standard genome sequencing and annotation.</title>
        <authorList>
            <consortium name="The Broad Institute Genomics Platform"/>
            <consortium name="The Broad Institute Genome Sequencing Center for Infectious Disease"/>
            <person name="Wu L."/>
            <person name="Ma J."/>
        </authorList>
    </citation>
    <scope>NUCLEOTIDE SEQUENCE [LARGE SCALE GENOMIC DNA]</scope>
    <source>
        <strain evidence="4">CECT 8570</strain>
    </source>
</reference>
<dbReference type="Gene3D" id="3.60.10.10">
    <property type="entry name" value="Endonuclease/exonuclease/phosphatase"/>
    <property type="match status" value="1"/>
</dbReference>
<keyword evidence="3" id="KW-0540">Nuclease</keyword>
<dbReference type="InterPro" id="IPR036691">
    <property type="entry name" value="Endo/exonu/phosph_ase_sf"/>
</dbReference>
<dbReference type="EMBL" id="JBHSCX010000015">
    <property type="protein sequence ID" value="MFC4363024.1"/>
    <property type="molecule type" value="Genomic_DNA"/>
</dbReference>
<feature type="signal peptide" evidence="1">
    <location>
        <begin position="1"/>
        <end position="20"/>
    </location>
</feature>
<evidence type="ECO:0000259" key="2">
    <source>
        <dbReference type="Pfam" id="PF03372"/>
    </source>
</evidence>
<dbReference type="InterPro" id="IPR047971">
    <property type="entry name" value="ExeM-like"/>
</dbReference>
<dbReference type="CDD" id="cd04486">
    <property type="entry name" value="YhcR_OBF_like"/>
    <property type="match status" value="1"/>
</dbReference>
<dbReference type="Pfam" id="PF03372">
    <property type="entry name" value="Exo_endo_phos"/>
    <property type="match status" value="1"/>
</dbReference>
<dbReference type="SUPFAM" id="SSF56219">
    <property type="entry name" value="DNase I-like"/>
    <property type="match status" value="1"/>
</dbReference>
<keyword evidence="3" id="KW-0378">Hydrolase</keyword>
<feature type="chain" id="PRO_5047067547" evidence="1">
    <location>
        <begin position="21"/>
        <end position="854"/>
    </location>
</feature>
<feature type="domain" description="Endonuclease/exonuclease/phosphatase" evidence="2">
    <location>
        <begin position="480"/>
        <end position="822"/>
    </location>
</feature>
<keyword evidence="3" id="KW-0255">Endonuclease</keyword>
<gene>
    <name evidence="3" type="ORF">ACFOX3_11975</name>
</gene>
<organism evidence="3 4">
    <name type="scientific">Simiduia curdlanivorans</name>
    <dbReference type="NCBI Taxonomy" id="1492769"/>
    <lineage>
        <taxon>Bacteria</taxon>
        <taxon>Pseudomonadati</taxon>
        <taxon>Pseudomonadota</taxon>
        <taxon>Gammaproteobacteria</taxon>
        <taxon>Cellvibrionales</taxon>
        <taxon>Cellvibrionaceae</taxon>
        <taxon>Simiduia</taxon>
    </lineage>
</organism>
<dbReference type="RefSeq" id="WP_290265282.1">
    <property type="nucleotide sequence ID" value="NZ_JAUFQG010000006.1"/>
</dbReference>
<keyword evidence="4" id="KW-1185">Reference proteome</keyword>
<evidence type="ECO:0000313" key="3">
    <source>
        <dbReference type="EMBL" id="MFC4363024.1"/>
    </source>
</evidence>